<evidence type="ECO:0000313" key="2">
    <source>
        <dbReference type="EMBL" id="KAL3510683.1"/>
    </source>
</evidence>
<comment type="caution">
    <text evidence="1">The sequence shown here is derived from an EMBL/GenBank/DDBJ whole genome shotgun (WGS) entry which is preliminary data.</text>
</comment>
<organism evidence="1 3">
    <name type="scientific">Cinchona calisaya</name>
    <dbReference type="NCBI Taxonomy" id="153742"/>
    <lineage>
        <taxon>Eukaryota</taxon>
        <taxon>Viridiplantae</taxon>
        <taxon>Streptophyta</taxon>
        <taxon>Embryophyta</taxon>
        <taxon>Tracheophyta</taxon>
        <taxon>Spermatophyta</taxon>
        <taxon>Magnoliopsida</taxon>
        <taxon>eudicotyledons</taxon>
        <taxon>Gunneridae</taxon>
        <taxon>Pentapetalae</taxon>
        <taxon>asterids</taxon>
        <taxon>lamiids</taxon>
        <taxon>Gentianales</taxon>
        <taxon>Rubiaceae</taxon>
        <taxon>Cinchonoideae</taxon>
        <taxon>Cinchoneae</taxon>
        <taxon>Cinchona</taxon>
    </lineage>
</organism>
<dbReference type="EMBL" id="JBJUIK010000012">
    <property type="protein sequence ID" value="KAL3510682.1"/>
    <property type="molecule type" value="Genomic_DNA"/>
</dbReference>
<sequence>MFFLRFDAFPVLLPNLANLKYLALNVTYELNASMSELWKLQSLIIYGPWSDNEESPILSLKYWSMPWLRHLHVRVPSSLRNSSICKQVLPQSLGPRYLQTLSTIIFSSCTPEVFSIMCHLKKLGIFETKEDYDRDPSSECLKNLAGFSEILELVPKMKDKIDSIGTELMEFSRMMDERALGQLRKDFGAQRNCCLPMKVVFFFKKLAKLILSLYQELDYFLAFVKDSENLEKYLMDNSLESNVKLWIDSSILVLGHVSRTGGCLETVLIRSFDQENGACQILFQSLEEINSKKKEVQIIWSIETIGTKHLQVVNTSCRDFFFFYLGFKFLRVLDIVFLHFDSFPIQVVVLTNLRYIALTATDELPKSISKMSNLQTSIIHRPWINKKDRKNPTLLLGYWKMPGLRHLHLSVPFCFPSPCISVSDHALGTKSLQTVSTISFSSCTKEVFSACPN</sequence>
<proteinExistence type="predicted"/>
<dbReference type="EMBL" id="JBJUIK010000012">
    <property type="protein sequence ID" value="KAL3510683.1"/>
    <property type="molecule type" value="Genomic_DNA"/>
</dbReference>
<gene>
    <name evidence="1" type="ORF">ACH5RR_030083</name>
    <name evidence="2" type="ORF">ACH5RR_030084</name>
</gene>
<keyword evidence="3" id="KW-1185">Reference proteome</keyword>
<reference evidence="1 3" key="1">
    <citation type="submission" date="2024-11" db="EMBL/GenBank/DDBJ databases">
        <title>A near-complete genome assembly of Cinchona calisaya.</title>
        <authorList>
            <person name="Lian D.C."/>
            <person name="Zhao X.W."/>
            <person name="Wei L."/>
        </authorList>
    </citation>
    <scope>NUCLEOTIDE SEQUENCE [LARGE SCALE GENOMIC DNA]</scope>
    <source>
        <tissue evidence="1">Nenye</tissue>
    </source>
</reference>
<protein>
    <submittedName>
        <fullName evidence="1">Uncharacterized protein</fullName>
    </submittedName>
</protein>
<evidence type="ECO:0000313" key="1">
    <source>
        <dbReference type="EMBL" id="KAL3510682.1"/>
    </source>
</evidence>
<name>A0ABD2YWU0_9GENT</name>
<dbReference type="Proteomes" id="UP001630127">
    <property type="component" value="Unassembled WGS sequence"/>
</dbReference>
<dbReference type="Gene3D" id="3.80.10.10">
    <property type="entry name" value="Ribonuclease Inhibitor"/>
    <property type="match status" value="1"/>
</dbReference>
<dbReference type="PANTHER" id="PTHR15140">
    <property type="entry name" value="TUBULIN-SPECIFIC CHAPERONE E"/>
    <property type="match status" value="1"/>
</dbReference>
<dbReference type="InterPro" id="IPR032675">
    <property type="entry name" value="LRR_dom_sf"/>
</dbReference>
<evidence type="ECO:0000313" key="3">
    <source>
        <dbReference type="Proteomes" id="UP001630127"/>
    </source>
</evidence>
<dbReference type="PANTHER" id="PTHR15140:SF37">
    <property type="entry name" value="UBIQUITIN-LIKE DOMAIN-CONTAINING PROTEIN"/>
    <property type="match status" value="1"/>
</dbReference>
<accession>A0ABD2YWU0</accession>
<dbReference type="AlphaFoldDB" id="A0ABD2YWU0"/>
<dbReference type="SUPFAM" id="SSF52047">
    <property type="entry name" value="RNI-like"/>
    <property type="match status" value="1"/>
</dbReference>